<dbReference type="Gene3D" id="3.40.50.300">
    <property type="entry name" value="P-loop containing nucleotide triphosphate hydrolases"/>
    <property type="match status" value="1"/>
</dbReference>
<evidence type="ECO:0000313" key="2">
    <source>
        <dbReference type="EMBL" id="PZQ67452.1"/>
    </source>
</evidence>
<evidence type="ECO:0000313" key="3">
    <source>
        <dbReference type="Proteomes" id="UP000249135"/>
    </source>
</evidence>
<dbReference type="Proteomes" id="UP000249135">
    <property type="component" value="Unassembled WGS sequence"/>
</dbReference>
<proteinExistence type="predicted"/>
<dbReference type="AlphaFoldDB" id="A0A2W5PPK5"/>
<accession>A0A2W5PPK5</accession>
<evidence type="ECO:0000259" key="1">
    <source>
        <dbReference type="Pfam" id="PF07693"/>
    </source>
</evidence>
<dbReference type="InterPro" id="IPR052754">
    <property type="entry name" value="NTPase_KAP_P-loop"/>
</dbReference>
<organism evidence="2 3">
    <name type="scientific">Variovorax paradoxus</name>
    <dbReference type="NCBI Taxonomy" id="34073"/>
    <lineage>
        <taxon>Bacteria</taxon>
        <taxon>Pseudomonadati</taxon>
        <taxon>Pseudomonadota</taxon>
        <taxon>Betaproteobacteria</taxon>
        <taxon>Burkholderiales</taxon>
        <taxon>Comamonadaceae</taxon>
        <taxon>Variovorax</taxon>
    </lineage>
</organism>
<dbReference type="EMBL" id="QFPP01000352">
    <property type="protein sequence ID" value="PZQ67452.1"/>
    <property type="molecule type" value="Genomic_DNA"/>
</dbReference>
<reference evidence="2 3" key="1">
    <citation type="submission" date="2017-08" db="EMBL/GenBank/DDBJ databases">
        <title>Infants hospitalized years apart are colonized by the same room-sourced microbial strains.</title>
        <authorList>
            <person name="Brooks B."/>
            <person name="Olm M.R."/>
            <person name="Firek B.A."/>
            <person name="Baker R."/>
            <person name="Thomas B.C."/>
            <person name="Morowitz M.J."/>
            <person name="Banfield J.F."/>
        </authorList>
    </citation>
    <scope>NUCLEOTIDE SEQUENCE [LARGE SCALE GENOMIC DNA]</scope>
    <source>
        <strain evidence="2">S2_005_003_R2_41</strain>
    </source>
</reference>
<dbReference type="InterPro" id="IPR027417">
    <property type="entry name" value="P-loop_NTPase"/>
</dbReference>
<dbReference type="InterPro" id="IPR011646">
    <property type="entry name" value="KAP_P-loop"/>
</dbReference>
<dbReference type="SUPFAM" id="SSF52540">
    <property type="entry name" value="P-loop containing nucleoside triphosphate hydrolases"/>
    <property type="match status" value="1"/>
</dbReference>
<dbReference type="PANTHER" id="PTHR22674:SF6">
    <property type="entry name" value="NTPASE KAP FAMILY P-LOOP DOMAIN-CONTAINING PROTEIN 1"/>
    <property type="match status" value="1"/>
</dbReference>
<dbReference type="Pfam" id="PF07693">
    <property type="entry name" value="KAP_NTPase"/>
    <property type="match status" value="1"/>
</dbReference>
<comment type="caution">
    <text evidence="2">The sequence shown here is derived from an EMBL/GenBank/DDBJ whole genome shotgun (WGS) entry which is preliminary data.</text>
</comment>
<feature type="domain" description="KAP NTPase" evidence="1">
    <location>
        <begin position="22"/>
        <end position="386"/>
    </location>
</feature>
<protein>
    <submittedName>
        <fullName evidence="2">NTPase KAP</fullName>
    </submittedName>
</protein>
<sequence>MAVWADIDTKQDFLNYGEAAVLVAEVIQDERMLPTSIGVLGTWGTGKSSLLNIIEAELRADSKTRDAIVVRFDAWLYQGYDDAKAALMETVADALIAAAEHAEDKSLPGRAMELAGRVRWFRAAGVAAEVGAAFAGIPLFGAARAAAAAGERLLEGGGTEDDLKKVREGAKEVGDRAKGLISDKAKRTPPREIDEFKAEFGKVLGGLKRTLVVFVDNLDRCMPEQTIRTLEAMRLFLSMHRTAFVVAADEEMVRQSVRAHFANIGERHVTDYLDKLIQIPVRVPRLGVREVRAYLFQLLADAERMEAEVQARLRKDLTDNLQAAWRDDPISVIDVVSVLGLDPASPQAVPFSTADRIAPLLAMPPVNGNPRLIKRMLNVVRMRARLARRRSMPVSEDIIAKVALFERCMSEDATKAFYALIQAAEDGQIKQFAVLEGLTDEPAAFVDALPESWKREADLLRAWFALEPKVSGDLRPIAYLGRDTAALSVQKAALSQAGRSALAILLGLESRTSHAARKALEAVPQAENVILMEAVTAEMRKEVDWSTQPKGWWGALLLSEHDPSTLVILQRVIGERAGEKPPAWLRAANRASSVLPGQGRS</sequence>
<dbReference type="PANTHER" id="PTHR22674">
    <property type="entry name" value="NTPASE, KAP FAMILY P-LOOP DOMAIN-CONTAINING 1"/>
    <property type="match status" value="1"/>
</dbReference>
<name>A0A2W5PPK5_VARPD</name>
<gene>
    <name evidence="2" type="ORF">DI563_21510</name>
</gene>